<dbReference type="Gene3D" id="2.60.120.200">
    <property type="match status" value="1"/>
</dbReference>
<dbReference type="RefSeq" id="WP_379712418.1">
    <property type="nucleotide sequence ID" value="NZ_JBHTBS010000005.1"/>
</dbReference>
<proteinExistence type="predicted"/>
<dbReference type="Pfam" id="PF13385">
    <property type="entry name" value="Laminin_G_3"/>
    <property type="match status" value="1"/>
</dbReference>
<reference evidence="4" key="1">
    <citation type="journal article" date="2019" name="Int. J. Syst. Evol. Microbiol.">
        <title>The Global Catalogue of Microorganisms (GCM) 10K type strain sequencing project: providing services to taxonomists for standard genome sequencing and annotation.</title>
        <authorList>
            <consortium name="The Broad Institute Genomics Platform"/>
            <consortium name="The Broad Institute Genome Sequencing Center for Infectious Disease"/>
            <person name="Wu L."/>
            <person name="Ma J."/>
        </authorList>
    </citation>
    <scope>NUCLEOTIDE SEQUENCE [LARGE SCALE GENOMIC DNA]</scope>
    <source>
        <strain evidence="4">CGMCC 4.1467</strain>
    </source>
</reference>
<feature type="domain" description="BIG2" evidence="2">
    <location>
        <begin position="249"/>
        <end position="337"/>
    </location>
</feature>
<evidence type="ECO:0000313" key="4">
    <source>
        <dbReference type="Proteomes" id="UP001596472"/>
    </source>
</evidence>
<dbReference type="SMART" id="SM00635">
    <property type="entry name" value="BID_2"/>
    <property type="match status" value="2"/>
</dbReference>
<dbReference type="SUPFAM" id="SSF49373">
    <property type="entry name" value="Invasin/intimin cell-adhesion fragments"/>
    <property type="match status" value="2"/>
</dbReference>
<dbReference type="InterPro" id="IPR008964">
    <property type="entry name" value="Invasin/intimin_cell_adhesion"/>
</dbReference>
<gene>
    <name evidence="3" type="ORF">ACFQY0_11410</name>
</gene>
<sequence>MKNSDLLVRLWLASMIIPSMATVSQADSLAVDFREGRASANPTGPASTEDVLAAFTTADSKLDTSTTVVVNVGDAPINAGNSGNNGTTWNNLATAKVYGPEGNSFTVQTSGSVSGYSAGNTSWNDNAAISETYCFEGNATDINTLTISEFNTDAGDLITLTCWGVGDNTSQDARFTAKYSTMPDQTAETLYNGAGEARNSSVGSIPWVQFVFVSDGTNTISFDWQQSDNGGTGAFNGFSLSIAPAVFGEVTEATLTAPGDTTFLVGAPSTQLTATATFSEAGVENVTALGSSVISYQSSDTNVATVSETGLVTPLKPGTASVTATVLGDNSTQATTNAISIEVEAPTSLTLSTPNPDYYLNHGPTKDINITASSSSLTDVAIEGYTGFSYSSSDTSVADIDPSTGVVTPLNAGSSIITAALAIPDSEAFTVTTELIVEVPDSLTASSPSTNLFVNGAGVTVTAQATSANITTPITLNGLPSVYFDSDDFSVMDIDSITGVATPGIYAEPNIIYVEFPGIDTVELEFNVSEIPAKPTTLLHRYSFNGSGSATAPETTVITDSVGSADGEVLGTGAVYDATGSRLALPGGADANGGAYVNLPNGIVSTIEDVDTTGITFEVWMTIDATTAWMRAFDFGNNTAGEGNASKQQTSTIDLIPRRGGAAGQVFTEFTTSRASFGTQALQGSSTLVTGALAHLVLTLDPQTGIRNLYLDGENIGSDTIAYGNNSIAAVDDVNNWLGRSNAADSRLQGSFDEFRIYSGIMTPSEVVSNYAAGADTIVVPVPFTDWSTLYAGSQGPDEDFDGDGVQNGVEYFMGQTNDPVFTPNPQIIDGVISWPYYPSFIGTYTVQTSYDLEFWTDRDSTVNGSAIEYMTSANPEDPFVRLKVTPTVAD</sequence>
<dbReference type="EMBL" id="JBHTBS010000005">
    <property type="protein sequence ID" value="MFC7337788.1"/>
    <property type="molecule type" value="Genomic_DNA"/>
</dbReference>
<dbReference type="Pfam" id="PF02368">
    <property type="entry name" value="Big_2"/>
    <property type="match status" value="1"/>
</dbReference>
<dbReference type="InterPro" id="IPR003343">
    <property type="entry name" value="Big_2"/>
</dbReference>
<feature type="chain" id="PRO_5047461941" evidence="1">
    <location>
        <begin position="22"/>
        <end position="891"/>
    </location>
</feature>
<dbReference type="Gene3D" id="2.60.40.1080">
    <property type="match status" value="2"/>
</dbReference>
<dbReference type="InterPro" id="IPR013320">
    <property type="entry name" value="ConA-like_dom_sf"/>
</dbReference>
<dbReference type="Proteomes" id="UP001596472">
    <property type="component" value="Unassembled WGS sequence"/>
</dbReference>
<comment type="caution">
    <text evidence="3">The sequence shown here is derived from an EMBL/GenBank/DDBJ whole genome shotgun (WGS) entry which is preliminary data.</text>
</comment>
<evidence type="ECO:0000256" key="1">
    <source>
        <dbReference type="SAM" id="SignalP"/>
    </source>
</evidence>
<evidence type="ECO:0000313" key="3">
    <source>
        <dbReference type="EMBL" id="MFC7337788.1"/>
    </source>
</evidence>
<protein>
    <submittedName>
        <fullName evidence="3">LamG-like jellyroll fold domain-containing protein</fullName>
    </submittedName>
</protein>
<name>A0ABW2L5Y6_9BACT</name>
<keyword evidence="1" id="KW-0732">Signal</keyword>
<evidence type="ECO:0000259" key="2">
    <source>
        <dbReference type="SMART" id="SM00635"/>
    </source>
</evidence>
<dbReference type="SUPFAM" id="SSF49899">
    <property type="entry name" value="Concanavalin A-like lectins/glucanases"/>
    <property type="match status" value="1"/>
</dbReference>
<feature type="domain" description="BIG2" evidence="2">
    <location>
        <begin position="364"/>
        <end position="431"/>
    </location>
</feature>
<feature type="signal peptide" evidence="1">
    <location>
        <begin position="1"/>
        <end position="21"/>
    </location>
</feature>
<keyword evidence="4" id="KW-1185">Reference proteome</keyword>
<organism evidence="3 4">
    <name type="scientific">Haloferula chungangensis</name>
    <dbReference type="NCBI Taxonomy" id="1048331"/>
    <lineage>
        <taxon>Bacteria</taxon>
        <taxon>Pseudomonadati</taxon>
        <taxon>Verrucomicrobiota</taxon>
        <taxon>Verrucomicrobiia</taxon>
        <taxon>Verrucomicrobiales</taxon>
        <taxon>Verrucomicrobiaceae</taxon>
        <taxon>Haloferula</taxon>
    </lineage>
</organism>
<accession>A0ABW2L5Y6</accession>